<evidence type="ECO:0000313" key="5">
    <source>
        <dbReference type="Proteomes" id="UP001302676"/>
    </source>
</evidence>
<feature type="chain" id="PRO_5043004646" evidence="3">
    <location>
        <begin position="30"/>
        <end position="380"/>
    </location>
</feature>
<comment type="caution">
    <text evidence="4">The sequence shown here is derived from an EMBL/GenBank/DDBJ whole genome shotgun (WGS) entry which is preliminary data.</text>
</comment>
<dbReference type="RefSeq" id="XP_062636068.1">
    <property type="nucleotide sequence ID" value="XM_062777540.1"/>
</dbReference>
<evidence type="ECO:0000256" key="1">
    <source>
        <dbReference type="SAM" id="MobiDB-lite"/>
    </source>
</evidence>
<feature type="compositionally biased region" description="Low complexity" evidence="1">
    <location>
        <begin position="210"/>
        <end position="221"/>
    </location>
</feature>
<feature type="transmembrane region" description="Helical" evidence="2">
    <location>
        <begin position="238"/>
        <end position="259"/>
    </location>
</feature>
<dbReference type="EMBL" id="MU853594">
    <property type="protein sequence ID" value="KAK4142697.1"/>
    <property type="molecule type" value="Genomic_DNA"/>
</dbReference>
<feature type="signal peptide" evidence="3">
    <location>
        <begin position="1"/>
        <end position="29"/>
    </location>
</feature>
<accession>A0AAN6V0Q0</accession>
<feature type="compositionally biased region" description="Low complexity" evidence="1">
    <location>
        <begin position="180"/>
        <end position="203"/>
    </location>
</feature>
<proteinExistence type="predicted"/>
<evidence type="ECO:0000256" key="2">
    <source>
        <dbReference type="SAM" id="Phobius"/>
    </source>
</evidence>
<evidence type="ECO:0000256" key="3">
    <source>
        <dbReference type="SAM" id="SignalP"/>
    </source>
</evidence>
<keyword evidence="2" id="KW-1133">Transmembrane helix</keyword>
<keyword evidence="2" id="KW-0812">Transmembrane</keyword>
<sequence length="380" mass="39831">MAPIRALFLHAFLVGPLLLFASLVASRHACYLPNGQPASGPTDACRLSDFDPPLAQCCHDGDLCLSNQLCGRQDPRGEFSYYRGTCTAKVWRNTEDGAGCMNPCPISYGNEETVPMHWCVEEDGTMSWYCGNDAPAGDKGCTRVGADIDLPDGIGVLATAGGTLTPAPVPTTLVETTLIETTSPSEGPSSTPSEINPIPTSSQPQPPPSTSNANNPSDSPPLTKDDDEEEDGSSAIPIGVGVAVGSLILMAGSALVYFYQRKRRREAPVRAETPPPFEFSFLNSQSQTPDWLGPAYGVPPPPPPPGPVHTMGGDGKMMPEAAGLGAGFGAGSGVPFSSSSMGMGNGMQNGMQHHRENMNTRMGPMGSAAEMRGSARHELP</sequence>
<keyword evidence="2" id="KW-0472">Membrane</keyword>
<evidence type="ECO:0000313" key="4">
    <source>
        <dbReference type="EMBL" id="KAK4142697.1"/>
    </source>
</evidence>
<dbReference type="AlphaFoldDB" id="A0AAN6V0Q0"/>
<keyword evidence="3" id="KW-0732">Signal</keyword>
<dbReference type="GeneID" id="87814153"/>
<organism evidence="4 5">
    <name type="scientific">Dichotomopilus funicola</name>
    <dbReference type="NCBI Taxonomy" id="1934379"/>
    <lineage>
        <taxon>Eukaryota</taxon>
        <taxon>Fungi</taxon>
        <taxon>Dikarya</taxon>
        <taxon>Ascomycota</taxon>
        <taxon>Pezizomycotina</taxon>
        <taxon>Sordariomycetes</taxon>
        <taxon>Sordariomycetidae</taxon>
        <taxon>Sordariales</taxon>
        <taxon>Chaetomiaceae</taxon>
        <taxon>Dichotomopilus</taxon>
    </lineage>
</organism>
<reference evidence="4" key="2">
    <citation type="submission" date="2023-05" db="EMBL/GenBank/DDBJ databases">
        <authorList>
            <consortium name="Lawrence Berkeley National Laboratory"/>
            <person name="Steindorff A."/>
            <person name="Hensen N."/>
            <person name="Bonometti L."/>
            <person name="Westerberg I."/>
            <person name="Brannstrom I.O."/>
            <person name="Guillou S."/>
            <person name="Cros-Aarteil S."/>
            <person name="Calhoun S."/>
            <person name="Haridas S."/>
            <person name="Kuo A."/>
            <person name="Mondo S."/>
            <person name="Pangilinan J."/>
            <person name="Riley R."/>
            <person name="Labutti K."/>
            <person name="Andreopoulos B."/>
            <person name="Lipzen A."/>
            <person name="Chen C."/>
            <person name="Yanf M."/>
            <person name="Daum C."/>
            <person name="Ng V."/>
            <person name="Clum A."/>
            <person name="Ohm R."/>
            <person name="Martin F."/>
            <person name="Silar P."/>
            <person name="Natvig D."/>
            <person name="Lalanne C."/>
            <person name="Gautier V."/>
            <person name="Ament-Velasquez S.L."/>
            <person name="Kruys A."/>
            <person name="Hutchinson M.I."/>
            <person name="Powell A.J."/>
            <person name="Barry K."/>
            <person name="Miller A.N."/>
            <person name="Grigoriev I.V."/>
            <person name="Debuchy R."/>
            <person name="Gladieux P."/>
            <person name="Thoren M.H."/>
            <person name="Johannesson H."/>
        </authorList>
    </citation>
    <scope>NUCLEOTIDE SEQUENCE</scope>
    <source>
        <strain evidence="4">CBS 141.50</strain>
    </source>
</reference>
<dbReference type="Proteomes" id="UP001302676">
    <property type="component" value="Unassembled WGS sequence"/>
</dbReference>
<reference evidence="4" key="1">
    <citation type="journal article" date="2023" name="Mol. Phylogenet. Evol.">
        <title>Genome-scale phylogeny and comparative genomics of the fungal order Sordariales.</title>
        <authorList>
            <person name="Hensen N."/>
            <person name="Bonometti L."/>
            <person name="Westerberg I."/>
            <person name="Brannstrom I.O."/>
            <person name="Guillou S."/>
            <person name="Cros-Aarteil S."/>
            <person name="Calhoun S."/>
            <person name="Haridas S."/>
            <person name="Kuo A."/>
            <person name="Mondo S."/>
            <person name="Pangilinan J."/>
            <person name="Riley R."/>
            <person name="LaButti K."/>
            <person name="Andreopoulos B."/>
            <person name="Lipzen A."/>
            <person name="Chen C."/>
            <person name="Yan M."/>
            <person name="Daum C."/>
            <person name="Ng V."/>
            <person name="Clum A."/>
            <person name="Steindorff A."/>
            <person name="Ohm R.A."/>
            <person name="Martin F."/>
            <person name="Silar P."/>
            <person name="Natvig D.O."/>
            <person name="Lalanne C."/>
            <person name="Gautier V."/>
            <person name="Ament-Velasquez S.L."/>
            <person name="Kruys A."/>
            <person name="Hutchinson M.I."/>
            <person name="Powell A.J."/>
            <person name="Barry K."/>
            <person name="Miller A.N."/>
            <person name="Grigoriev I.V."/>
            <person name="Debuchy R."/>
            <person name="Gladieux P."/>
            <person name="Hiltunen Thoren M."/>
            <person name="Johannesson H."/>
        </authorList>
    </citation>
    <scope>NUCLEOTIDE SEQUENCE</scope>
    <source>
        <strain evidence="4">CBS 141.50</strain>
    </source>
</reference>
<name>A0AAN6V0Q0_9PEZI</name>
<keyword evidence="5" id="KW-1185">Reference proteome</keyword>
<feature type="region of interest" description="Disordered" evidence="1">
    <location>
        <begin position="180"/>
        <end position="235"/>
    </location>
</feature>
<protein>
    <submittedName>
        <fullName evidence="4">Uncharacterized protein</fullName>
    </submittedName>
</protein>
<gene>
    <name evidence="4" type="ORF">C8A04DRAFT_12986</name>
</gene>